<organism evidence="1 2">
    <name type="scientific">Xenorhabdus santafensis</name>
    <dbReference type="NCBI Taxonomy" id="2582833"/>
    <lineage>
        <taxon>Bacteria</taxon>
        <taxon>Pseudomonadati</taxon>
        <taxon>Pseudomonadota</taxon>
        <taxon>Gammaproteobacteria</taxon>
        <taxon>Enterobacterales</taxon>
        <taxon>Morganellaceae</taxon>
        <taxon>Xenorhabdus</taxon>
    </lineage>
</organism>
<proteinExistence type="predicted"/>
<sequence length="451" mass="50699">MTHSLPLHDGDHLVLVDSDVAAKLDGLELRLLANRVIAFYNNQFFDLQNIIAGRGAITRNGNPYDLRRQNLAVQHYDLGRHSELELREPKTDNARFAALAPKANAATSLIHEVRLSPGDRLAFLPFEETRNLPNIAADAIHNKGTQLSLSHWPANRTPERYKANLSTESVMAFLMSDKPDYPADVRHVTSDHFDLDGLASVYSLLAPEHALKHKQLLIDIGQFDDFSRGHNPQARRLAFTLNTIAAQTPPPEGSTPHSTAHIAAVFTKLLPAMRDLLDAPVIQEELWRDSERNYMATEALLDNPNVMLEQYPEIDLAVFRLPESDVPYVSEPRRYFGLSPISFHNRTPLSTIALVTQEDIVVHQRYEGWVELQSGAPRPRRDLSIFMRALESAETSGCPWYYDGVQYIMPRFGRGSSQPTSLPIETILDELKHFLAVAPPAWLSSPHIASY</sequence>
<reference evidence="2" key="1">
    <citation type="journal article" date="2024" name="Toxins">
        <title>Genome Sequence Analysis of Native Xenorhabdus Strains Isolated from Entomopathogenic Nematodes in Argentina.</title>
        <authorList>
            <person name="Palma L."/>
            <person name="Frizzo L."/>
            <person name="Kaiser S."/>
            <person name="Berry C."/>
            <person name="Caballero P."/>
            <person name="Bode H.B."/>
            <person name="Del Valle E.E."/>
        </authorList>
    </citation>
    <scope>NUCLEOTIDE SEQUENCE [LARGE SCALE GENOMIC DNA]</scope>
    <source>
        <strain evidence="2">12</strain>
    </source>
</reference>
<dbReference type="RefSeq" id="WP_319929443.1">
    <property type="nucleotide sequence ID" value="NZ_VCDN01000021.1"/>
</dbReference>
<accession>A0ABU4S887</accession>
<evidence type="ECO:0000313" key="2">
    <source>
        <dbReference type="Proteomes" id="UP001271890"/>
    </source>
</evidence>
<dbReference type="InterPro" id="IPR046509">
    <property type="entry name" value="DUF6687"/>
</dbReference>
<name>A0ABU4S887_9GAMM</name>
<keyword evidence="2" id="KW-1185">Reference proteome</keyword>
<dbReference type="Proteomes" id="UP001271890">
    <property type="component" value="Unassembled WGS sequence"/>
</dbReference>
<dbReference type="Pfam" id="PF20392">
    <property type="entry name" value="DUF6687"/>
    <property type="match status" value="1"/>
</dbReference>
<gene>
    <name evidence="1" type="ORF">FE392_06620</name>
</gene>
<dbReference type="EMBL" id="VCDN01000021">
    <property type="protein sequence ID" value="MDX7987005.1"/>
    <property type="molecule type" value="Genomic_DNA"/>
</dbReference>
<protein>
    <submittedName>
        <fullName evidence="1">Uncharacterized protein</fullName>
    </submittedName>
</protein>
<comment type="caution">
    <text evidence="1">The sequence shown here is derived from an EMBL/GenBank/DDBJ whole genome shotgun (WGS) entry which is preliminary data.</text>
</comment>
<evidence type="ECO:0000313" key="1">
    <source>
        <dbReference type="EMBL" id="MDX7987005.1"/>
    </source>
</evidence>